<dbReference type="AlphaFoldDB" id="A0A9X1T360"/>
<feature type="transmembrane region" description="Helical" evidence="2">
    <location>
        <begin position="957"/>
        <end position="976"/>
    </location>
</feature>
<feature type="transmembrane region" description="Helical" evidence="2">
    <location>
        <begin position="988"/>
        <end position="1014"/>
    </location>
</feature>
<dbReference type="PANTHER" id="PTHR32063:SF14">
    <property type="entry name" value="BLL4319 PROTEIN"/>
    <property type="match status" value="1"/>
</dbReference>
<dbReference type="Gene3D" id="3.30.70.1430">
    <property type="entry name" value="Multidrug efflux transporter AcrB pore domain"/>
    <property type="match status" value="2"/>
</dbReference>
<evidence type="ECO:0000313" key="4">
    <source>
        <dbReference type="Proteomes" id="UP001139035"/>
    </source>
</evidence>
<feature type="transmembrane region" description="Helical" evidence="2">
    <location>
        <begin position="911"/>
        <end position="936"/>
    </location>
</feature>
<feature type="transmembrane region" description="Helical" evidence="2">
    <location>
        <begin position="468"/>
        <end position="497"/>
    </location>
</feature>
<dbReference type="Gene3D" id="3.30.2090.10">
    <property type="entry name" value="Multidrug efflux transporter AcrB TolC docking domain, DN and DC subdomains"/>
    <property type="match status" value="2"/>
</dbReference>
<proteinExistence type="predicted"/>
<comment type="caution">
    <text evidence="3">The sequence shown here is derived from an EMBL/GenBank/DDBJ whole genome shotgun (WGS) entry which is preliminary data.</text>
</comment>
<keyword evidence="2" id="KW-0812">Transmembrane</keyword>
<keyword evidence="2" id="KW-1133">Transmembrane helix</keyword>
<feature type="transmembrane region" description="Helical" evidence="2">
    <location>
        <begin position="341"/>
        <end position="359"/>
    </location>
</feature>
<feature type="transmembrane region" description="Helical" evidence="2">
    <location>
        <begin position="21"/>
        <end position="42"/>
    </location>
</feature>
<feature type="transmembrane region" description="Helical" evidence="2">
    <location>
        <begin position="437"/>
        <end position="456"/>
    </location>
</feature>
<name>A0A9X1T360_9HYPH</name>
<dbReference type="InterPro" id="IPR001036">
    <property type="entry name" value="Acrflvin-R"/>
</dbReference>
<feature type="transmembrane region" description="Helical" evidence="2">
    <location>
        <begin position="366"/>
        <end position="385"/>
    </location>
</feature>
<gene>
    <name evidence="3" type="ORF">LZD57_01800</name>
</gene>
<feature type="transmembrane region" description="Helical" evidence="2">
    <location>
        <begin position="518"/>
        <end position="551"/>
    </location>
</feature>
<dbReference type="Proteomes" id="UP001139035">
    <property type="component" value="Unassembled WGS sequence"/>
</dbReference>
<evidence type="ECO:0000256" key="1">
    <source>
        <dbReference type="SAM" id="MobiDB-lite"/>
    </source>
</evidence>
<evidence type="ECO:0000256" key="2">
    <source>
        <dbReference type="SAM" id="Phobius"/>
    </source>
</evidence>
<protein>
    <submittedName>
        <fullName evidence="3">Efflux RND transporter permease subunit</fullName>
    </submittedName>
</protein>
<feature type="transmembrane region" description="Helical" evidence="2">
    <location>
        <begin position="858"/>
        <end position="875"/>
    </location>
</feature>
<dbReference type="RefSeq" id="WP_233717395.1">
    <property type="nucleotide sequence ID" value="NZ_JAJUWU010000001.1"/>
</dbReference>
<dbReference type="Gene3D" id="3.30.70.1440">
    <property type="entry name" value="Multidrug efflux transporter AcrB pore domain"/>
    <property type="match status" value="1"/>
</dbReference>
<reference evidence="3" key="1">
    <citation type="submission" date="2022-01" db="EMBL/GenBank/DDBJ databases">
        <title>Jiella avicenniae sp. nov., a novel endophytic bacterium isolated from bark of Avicennia marina.</title>
        <authorList>
            <person name="Tuo L."/>
        </authorList>
    </citation>
    <scope>NUCLEOTIDE SEQUENCE</scope>
    <source>
        <strain evidence="3">CBK1P-4</strain>
    </source>
</reference>
<dbReference type="GO" id="GO:0005886">
    <property type="term" value="C:plasma membrane"/>
    <property type="evidence" value="ECO:0007669"/>
    <property type="project" value="TreeGrafter"/>
</dbReference>
<organism evidence="3 4">
    <name type="scientific">Jiella avicenniae</name>
    <dbReference type="NCBI Taxonomy" id="2907202"/>
    <lineage>
        <taxon>Bacteria</taxon>
        <taxon>Pseudomonadati</taxon>
        <taxon>Pseudomonadota</taxon>
        <taxon>Alphaproteobacteria</taxon>
        <taxon>Hyphomicrobiales</taxon>
        <taxon>Aurantimonadaceae</taxon>
        <taxon>Jiella</taxon>
    </lineage>
</organism>
<feature type="transmembrane region" description="Helical" evidence="2">
    <location>
        <begin position="391"/>
        <end position="416"/>
    </location>
</feature>
<dbReference type="InterPro" id="IPR027463">
    <property type="entry name" value="AcrB_DN_DC_subdom"/>
</dbReference>
<evidence type="ECO:0000313" key="3">
    <source>
        <dbReference type="EMBL" id="MCE7026712.1"/>
    </source>
</evidence>
<dbReference type="GO" id="GO:0042910">
    <property type="term" value="F:xenobiotic transmembrane transporter activity"/>
    <property type="evidence" value="ECO:0007669"/>
    <property type="project" value="TreeGrafter"/>
</dbReference>
<feature type="transmembrane region" description="Helical" evidence="2">
    <location>
        <begin position="882"/>
        <end position="905"/>
    </location>
</feature>
<sequence>MKPEAPIDGLTAFTSLFIRRPVFTIVLNLLIVVAGLAALNAVEIRELPNVDRPVITVSLDFDGASPETIDRQVTSQIESAVARVTGIESISSQSEFGDARVTIEFSDATDLNVAASDVRDAVSRISNQLPEGADEPRIVKADADAQAIMRLAVTAKTMKIEDLTTLVEDRIADQLAAVDGVADLQVYGEREKLIYVDIDPDKLATRGLTLGNVATALQNAAMDVPAGSLASPSQQLIVRADANVNSPEAFEAIYLDDRTQLGDVASVRFGPDEAASQLRRNGETGIGLGVVRQAGSSTLDISEGVRREVANLNRTVPDGVHVEVTSDDATFINGALHEVELAIGLAVVIVVAVIFLFLLNFRATFIPAVTMPIALVGVVSFIYVMGFSVNILTLLALVLATGLVVDDAIIVLENIVRWRDMGAKPRAAAVIGAREMFFAVVSTTATLAAVFVPISFLPGQAGGLFKEFGYVLAAAVVISSFIALTLCPMLAATFLKAREDEAKPGFFARGIRWVGARLAGFYAVTLRFCLAFPVVVVAAAALFSFSAYTVFTTMPQELTPSEDRAVVLMRVSGPQGASLDYTNAQVRRVEDILMPYVDSGEAKNVFAITGRGGANQAFMVVSLADWSDRDRTQQEIVAEINGKLRNIAGVRAFAIQPNSLGIRGGGQGLQFAIAGQNFDELSQSADTLVEAMQKDGRWGTVRLSNDATQPQLSVVIDRARASDLGIDIDGLATAMQALLDGREIGQTYIADKEVPIRLITTSDPVNDPGDLRNVFLKASDGRIVPMSTVATIEEKPIAPSLERENRSRAVAITASIPDGYAIQDAWTDVQRFSEDMLPQTQRLIPLAEAATLSETNNGLALVFGFALVIIVLVLAAQFESFVSAFIIIATVPLGIACAIFALSFFGMSLNLYSQIGLVLLVGIMAKNGILIVEFANQLRERGMPLREAVEQACLIRLRPVMMTMVATVVGGVPLVLASGAGAEARVALGYVIVGGLGLATFSTLYVTPVAYLILGRFSSPVSERTAELHRDVAAAERRHALEEDEEDERGGGHGGHPAPAE</sequence>
<keyword evidence="2" id="KW-0472">Membrane</keyword>
<dbReference type="SUPFAM" id="SSF82866">
    <property type="entry name" value="Multidrug efflux transporter AcrB transmembrane domain"/>
    <property type="match status" value="2"/>
</dbReference>
<dbReference type="Gene3D" id="3.30.70.1320">
    <property type="entry name" value="Multidrug efflux transporter AcrB pore domain like"/>
    <property type="match status" value="1"/>
</dbReference>
<dbReference type="EMBL" id="JAJUWU010000001">
    <property type="protein sequence ID" value="MCE7026712.1"/>
    <property type="molecule type" value="Genomic_DNA"/>
</dbReference>
<dbReference type="PRINTS" id="PR00702">
    <property type="entry name" value="ACRIFLAVINRP"/>
</dbReference>
<dbReference type="SUPFAM" id="SSF82714">
    <property type="entry name" value="Multidrug efflux transporter AcrB TolC docking domain, DN and DC subdomains"/>
    <property type="match status" value="2"/>
</dbReference>
<dbReference type="SUPFAM" id="SSF82693">
    <property type="entry name" value="Multidrug efflux transporter AcrB pore domain, PN1, PN2, PC1 and PC2 subdomains"/>
    <property type="match status" value="4"/>
</dbReference>
<dbReference type="Pfam" id="PF00873">
    <property type="entry name" value="ACR_tran"/>
    <property type="match status" value="1"/>
</dbReference>
<keyword evidence="4" id="KW-1185">Reference proteome</keyword>
<dbReference type="Gene3D" id="1.20.1640.10">
    <property type="entry name" value="Multidrug efflux transporter AcrB transmembrane domain"/>
    <property type="match status" value="2"/>
</dbReference>
<accession>A0A9X1T360</accession>
<dbReference type="PANTHER" id="PTHR32063">
    <property type="match status" value="1"/>
</dbReference>
<feature type="region of interest" description="Disordered" evidence="1">
    <location>
        <begin position="1034"/>
        <end position="1061"/>
    </location>
</feature>